<gene>
    <name evidence="1" type="ORF">HNQ34_000610</name>
</gene>
<proteinExistence type="predicted"/>
<dbReference type="RefSeq" id="WP_183251371.1">
    <property type="nucleotide sequence ID" value="NZ_JACHEP010000002.1"/>
</dbReference>
<reference evidence="1 2" key="1">
    <citation type="submission" date="2020-08" db="EMBL/GenBank/DDBJ databases">
        <title>Genomic Encyclopedia of Type Strains, Phase IV (KMG-IV): sequencing the most valuable type-strain genomes for metagenomic binning, comparative biology and taxonomic classification.</title>
        <authorList>
            <person name="Goeker M."/>
        </authorList>
    </citation>
    <scope>NUCLEOTIDE SEQUENCE [LARGE SCALE GENOMIC DNA]</scope>
    <source>
        <strain evidence="1 2">DSM 16325</strain>
    </source>
</reference>
<evidence type="ECO:0000313" key="2">
    <source>
        <dbReference type="Proteomes" id="UP000520011"/>
    </source>
</evidence>
<comment type="caution">
    <text evidence="1">The sequence shown here is derived from an EMBL/GenBank/DDBJ whole genome shotgun (WGS) entry which is preliminary data.</text>
</comment>
<name>A0A7W8MU57_9BACL</name>
<organism evidence="1 2">
    <name type="scientific">Anoxybacteroides tepidamans</name>
    <dbReference type="NCBI Taxonomy" id="265948"/>
    <lineage>
        <taxon>Bacteria</taxon>
        <taxon>Bacillati</taxon>
        <taxon>Bacillota</taxon>
        <taxon>Bacilli</taxon>
        <taxon>Bacillales</taxon>
        <taxon>Anoxybacillaceae</taxon>
        <taxon>Anoxybacteroides</taxon>
    </lineage>
</organism>
<dbReference type="NCBIfam" id="TIGR01784">
    <property type="entry name" value="T_den_put_tspse"/>
    <property type="match status" value="1"/>
</dbReference>
<sequence>MQYLDLKMDFMFKQLFGHPSRKSITMAFLNALLHRTGDDRIVDVQFENTELTKETEDGKMSRLDVLVLTDRGERINVEIQVVNQHDMPERVLYYWARLFSSSLSKGEGYFALPPTIMIVILNYPLFPHETDRFHTVFHIREDEEQFLWSPHLEFHVIDLSQFMVKWKKYRREMERSSEWPWLMMLSAVDGQKRVANENILTELEAMAMNEQEIREALEEWENLSVNPENRYEYEMRLKWLRDQLSNIQGERRAGLEEGLKKGMEKGLKQGLEEGLKQGMKEGMKEGMKQLVRNMAEKGMTAKEIANLTNLTEEEVQHLLKDW</sequence>
<protein>
    <submittedName>
        <fullName evidence="1">Putative transposase/invertase (TIGR01784 family)</fullName>
    </submittedName>
</protein>
<dbReference type="AlphaFoldDB" id="A0A7W8MU57"/>
<dbReference type="Proteomes" id="UP000520011">
    <property type="component" value="Unassembled WGS sequence"/>
</dbReference>
<accession>A0A7W8MU57</accession>
<dbReference type="PANTHER" id="PTHR41317">
    <property type="entry name" value="PD-(D_E)XK NUCLEASE FAMILY TRANSPOSASE"/>
    <property type="match status" value="1"/>
</dbReference>
<dbReference type="PANTHER" id="PTHR41317:SF1">
    <property type="entry name" value="PD-(D_E)XK NUCLEASE FAMILY TRANSPOSASE"/>
    <property type="match status" value="1"/>
</dbReference>
<dbReference type="Pfam" id="PF12784">
    <property type="entry name" value="PDDEXK_2"/>
    <property type="match status" value="1"/>
</dbReference>
<evidence type="ECO:0000313" key="1">
    <source>
        <dbReference type="EMBL" id="MBB5323518.1"/>
    </source>
</evidence>
<dbReference type="InterPro" id="IPR010106">
    <property type="entry name" value="RpnA"/>
</dbReference>
<dbReference type="EMBL" id="JACHEP010000002">
    <property type="protein sequence ID" value="MBB5323518.1"/>
    <property type="molecule type" value="Genomic_DNA"/>
</dbReference>
<keyword evidence="2" id="KW-1185">Reference proteome</keyword>